<evidence type="ECO:0000313" key="2">
    <source>
        <dbReference type="Proteomes" id="UP000814140"/>
    </source>
</evidence>
<dbReference type="Proteomes" id="UP000814140">
    <property type="component" value="Unassembled WGS sequence"/>
</dbReference>
<dbReference type="EMBL" id="MU277190">
    <property type="protein sequence ID" value="KAI0067476.1"/>
    <property type="molecule type" value="Genomic_DNA"/>
</dbReference>
<keyword evidence="2" id="KW-1185">Reference proteome</keyword>
<accession>A0ACB8TGG1</accession>
<comment type="caution">
    <text evidence="1">The sequence shown here is derived from an EMBL/GenBank/DDBJ whole genome shotgun (WGS) entry which is preliminary data.</text>
</comment>
<reference evidence="1" key="2">
    <citation type="journal article" date="2022" name="New Phytol.">
        <title>Evolutionary transition to the ectomycorrhizal habit in the genomes of a hyperdiverse lineage of mushroom-forming fungi.</title>
        <authorList>
            <person name="Looney B."/>
            <person name="Miyauchi S."/>
            <person name="Morin E."/>
            <person name="Drula E."/>
            <person name="Courty P.E."/>
            <person name="Kohler A."/>
            <person name="Kuo A."/>
            <person name="LaButti K."/>
            <person name="Pangilinan J."/>
            <person name="Lipzen A."/>
            <person name="Riley R."/>
            <person name="Andreopoulos W."/>
            <person name="He G."/>
            <person name="Johnson J."/>
            <person name="Nolan M."/>
            <person name="Tritt A."/>
            <person name="Barry K.W."/>
            <person name="Grigoriev I.V."/>
            <person name="Nagy L.G."/>
            <person name="Hibbett D."/>
            <person name="Henrissat B."/>
            <person name="Matheny P.B."/>
            <person name="Labbe J."/>
            <person name="Martin F.M."/>
        </authorList>
    </citation>
    <scope>NUCLEOTIDE SEQUENCE</scope>
    <source>
        <strain evidence="1">HHB10654</strain>
    </source>
</reference>
<protein>
    <submittedName>
        <fullName evidence="1">Uncharacterized protein</fullName>
    </submittedName>
</protein>
<sequence>MSASTDHIFYIRLKLYGAAHQPNHSFQALVSTDFGFFSFKSKIAGPPGVGSHFFAFSSDESPLAWRWHNVAQNGVVCFRVKPSCGPDAGFPSMPADLHVAATTASRLDTRSVRTPTSSSPQYLQRTATSASCLVFFDGQDQPRTCSTWLNGIHILYLPQRIRRPVSWRAFINSPTESSIFDDVLSFFAS</sequence>
<organism evidence="1 2">
    <name type="scientific">Artomyces pyxidatus</name>
    <dbReference type="NCBI Taxonomy" id="48021"/>
    <lineage>
        <taxon>Eukaryota</taxon>
        <taxon>Fungi</taxon>
        <taxon>Dikarya</taxon>
        <taxon>Basidiomycota</taxon>
        <taxon>Agaricomycotina</taxon>
        <taxon>Agaricomycetes</taxon>
        <taxon>Russulales</taxon>
        <taxon>Auriscalpiaceae</taxon>
        <taxon>Artomyces</taxon>
    </lineage>
</organism>
<reference evidence="1" key="1">
    <citation type="submission" date="2021-03" db="EMBL/GenBank/DDBJ databases">
        <authorList>
            <consortium name="DOE Joint Genome Institute"/>
            <person name="Ahrendt S."/>
            <person name="Looney B.P."/>
            <person name="Miyauchi S."/>
            <person name="Morin E."/>
            <person name="Drula E."/>
            <person name="Courty P.E."/>
            <person name="Chicoki N."/>
            <person name="Fauchery L."/>
            <person name="Kohler A."/>
            <person name="Kuo A."/>
            <person name="Labutti K."/>
            <person name="Pangilinan J."/>
            <person name="Lipzen A."/>
            <person name="Riley R."/>
            <person name="Andreopoulos W."/>
            <person name="He G."/>
            <person name="Johnson J."/>
            <person name="Barry K.W."/>
            <person name="Grigoriev I.V."/>
            <person name="Nagy L."/>
            <person name="Hibbett D."/>
            <person name="Henrissat B."/>
            <person name="Matheny P.B."/>
            <person name="Labbe J."/>
            <person name="Martin F."/>
        </authorList>
    </citation>
    <scope>NUCLEOTIDE SEQUENCE</scope>
    <source>
        <strain evidence="1">HHB10654</strain>
    </source>
</reference>
<evidence type="ECO:0000313" key="1">
    <source>
        <dbReference type="EMBL" id="KAI0067476.1"/>
    </source>
</evidence>
<gene>
    <name evidence="1" type="ORF">BV25DRAFT_1111801</name>
</gene>
<proteinExistence type="predicted"/>
<name>A0ACB8TGG1_9AGAM</name>